<keyword evidence="7" id="KW-1185">Reference proteome</keyword>
<sequence>MSVYLIARGENNHEARFQCRWHINDTTTPDAPAGVPWQTIDLFFMRVSSSPAFAWPANVEETLLSIWESADRQHQISAQDFGLDVTFRFVLDCLSATGIEHETVARLVVPQSQGYITRSDIIPLRLLDCALVSSAVSFSTPLQYFEGKSVSIEKLLEIPKVFAASIGGMLLKKVTPTSTNTLDVQLKSLDLELTNRLSFPWLTTEQPKRRVLALVEGGRRPPPGGNGETVFMAAQALGIDMVVLDNPGHWLDGPSWSHWRKAFLPIECTLQSDSVFTARVVKAIRSYDGQIDGLVTFCDHYKEPVAAAALELGMPTVAPSAFALATDKFKLRLFEGQEAFQASSAEQAVRIVQEHHLEFPLIIKPCTGYLSEGVFRVEELQQLENGVNSIDIERHGKDFAIEKYCDGPEVDANFILCDGELLFFEASDEFPKGADVNGSGDDVNSFIELGNILPSELPRAELDLLRDSLHRSLLRLGFKDGIYHLEARVNNSSMQYAVSGKILDIVERSTPAKGPPSAWLIEVNPRPPGIQASDAIKHTYGIDYWGLGLLFGIDDRARARQLSYPFAQGHQYWCEMVFIPVEKGGVYDSGNVCTELFDRRPDLADQVSWSHCFLNKGDRVPDPTTGINSWVAHFNVFSRVSRTHVLQLAETFRREIQYSIV</sequence>
<dbReference type="Gene3D" id="3.30.470.20">
    <property type="entry name" value="ATP-grasp fold, B domain"/>
    <property type="match status" value="1"/>
</dbReference>
<dbReference type="GO" id="GO:0016874">
    <property type="term" value="F:ligase activity"/>
    <property type="evidence" value="ECO:0007669"/>
    <property type="project" value="UniProtKB-KW"/>
</dbReference>
<protein>
    <recommendedName>
        <fullName evidence="5">ATP-grasp domain-containing protein</fullName>
    </recommendedName>
</protein>
<dbReference type="GO" id="GO:0005524">
    <property type="term" value="F:ATP binding"/>
    <property type="evidence" value="ECO:0007669"/>
    <property type="project" value="UniProtKB-UniRule"/>
</dbReference>
<dbReference type="Gene3D" id="3.30.1490.20">
    <property type="entry name" value="ATP-grasp fold, A domain"/>
    <property type="match status" value="1"/>
</dbReference>
<feature type="domain" description="ATP-grasp" evidence="5">
    <location>
        <begin position="326"/>
        <end position="553"/>
    </location>
</feature>
<dbReference type="PANTHER" id="PTHR43585:SF2">
    <property type="entry name" value="ATP-GRASP ENZYME FSQD"/>
    <property type="match status" value="1"/>
</dbReference>
<dbReference type="Pfam" id="PF13535">
    <property type="entry name" value="ATP-grasp_4"/>
    <property type="match status" value="1"/>
</dbReference>
<dbReference type="InterPro" id="IPR011761">
    <property type="entry name" value="ATP-grasp"/>
</dbReference>
<keyword evidence="2 4" id="KW-0547">Nucleotide-binding</keyword>
<evidence type="ECO:0000313" key="6">
    <source>
        <dbReference type="EMBL" id="KAF2717195.1"/>
    </source>
</evidence>
<dbReference type="InterPro" id="IPR041472">
    <property type="entry name" value="BL00235/CARNS1_N"/>
</dbReference>
<keyword evidence="3 4" id="KW-0067">ATP-binding</keyword>
<proteinExistence type="predicted"/>
<reference evidence="6" key="1">
    <citation type="journal article" date="2020" name="Stud. Mycol.">
        <title>101 Dothideomycetes genomes: a test case for predicting lifestyles and emergence of pathogens.</title>
        <authorList>
            <person name="Haridas S."/>
            <person name="Albert R."/>
            <person name="Binder M."/>
            <person name="Bloem J."/>
            <person name="Labutti K."/>
            <person name="Salamov A."/>
            <person name="Andreopoulos B."/>
            <person name="Baker S."/>
            <person name="Barry K."/>
            <person name="Bills G."/>
            <person name="Bluhm B."/>
            <person name="Cannon C."/>
            <person name="Castanera R."/>
            <person name="Culley D."/>
            <person name="Daum C."/>
            <person name="Ezra D."/>
            <person name="Gonzalez J."/>
            <person name="Henrissat B."/>
            <person name="Kuo A."/>
            <person name="Liang C."/>
            <person name="Lipzen A."/>
            <person name="Lutzoni F."/>
            <person name="Magnuson J."/>
            <person name="Mondo S."/>
            <person name="Nolan M."/>
            <person name="Ohm R."/>
            <person name="Pangilinan J."/>
            <person name="Park H.-J."/>
            <person name="Ramirez L."/>
            <person name="Alfaro M."/>
            <person name="Sun H."/>
            <person name="Tritt A."/>
            <person name="Yoshinaga Y."/>
            <person name="Zwiers L.-H."/>
            <person name="Turgeon B."/>
            <person name="Goodwin S."/>
            <person name="Spatafora J."/>
            <person name="Crous P."/>
            <person name="Grigoriev I."/>
        </authorList>
    </citation>
    <scope>NUCLEOTIDE SEQUENCE</scope>
    <source>
        <strain evidence="6">CBS 116435</strain>
    </source>
</reference>
<dbReference type="PROSITE" id="PS50975">
    <property type="entry name" value="ATP_GRASP"/>
    <property type="match status" value="1"/>
</dbReference>
<dbReference type="SUPFAM" id="SSF56059">
    <property type="entry name" value="Glutathione synthetase ATP-binding domain-like"/>
    <property type="match status" value="1"/>
</dbReference>
<gene>
    <name evidence="6" type="ORF">K431DRAFT_277484</name>
</gene>
<accession>A0A9P4ULQ6</accession>
<dbReference type="EMBL" id="MU003850">
    <property type="protein sequence ID" value="KAF2717195.1"/>
    <property type="molecule type" value="Genomic_DNA"/>
</dbReference>
<dbReference type="Pfam" id="PF18130">
    <property type="entry name" value="ATPgrasp_N"/>
    <property type="match status" value="1"/>
</dbReference>
<dbReference type="InterPro" id="IPR013815">
    <property type="entry name" value="ATP_grasp_subdomain_1"/>
</dbReference>
<evidence type="ECO:0000259" key="5">
    <source>
        <dbReference type="PROSITE" id="PS50975"/>
    </source>
</evidence>
<evidence type="ECO:0000256" key="4">
    <source>
        <dbReference type="PROSITE-ProRule" id="PRU00409"/>
    </source>
</evidence>
<dbReference type="Proteomes" id="UP000799441">
    <property type="component" value="Unassembled WGS sequence"/>
</dbReference>
<name>A0A9P4ULQ6_9PEZI</name>
<dbReference type="Gene3D" id="3.40.50.20">
    <property type="match status" value="1"/>
</dbReference>
<evidence type="ECO:0000256" key="1">
    <source>
        <dbReference type="ARBA" id="ARBA00022598"/>
    </source>
</evidence>
<comment type="caution">
    <text evidence="6">The sequence shown here is derived from an EMBL/GenBank/DDBJ whole genome shotgun (WGS) entry which is preliminary data.</text>
</comment>
<dbReference type="InterPro" id="IPR052032">
    <property type="entry name" value="ATP-dep_AA_Ligase"/>
</dbReference>
<dbReference type="OrthoDB" id="434648at2759"/>
<keyword evidence="1" id="KW-0436">Ligase</keyword>
<evidence type="ECO:0000256" key="3">
    <source>
        <dbReference type="ARBA" id="ARBA00022840"/>
    </source>
</evidence>
<evidence type="ECO:0000256" key="2">
    <source>
        <dbReference type="ARBA" id="ARBA00022741"/>
    </source>
</evidence>
<organism evidence="6 7">
    <name type="scientific">Polychaeton citri CBS 116435</name>
    <dbReference type="NCBI Taxonomy" id="1314669"/>
    <lineage>
        <taxon>Eukaryota</taxon>
        <taxon>Fungi</taxon>
        <taxon>Dikarya</taxon>
        <taxon>Ascomycota</taxon>
        <taxon>Pezizomycotina</taxon>
        <taxon>Dothideomycetes</taxon>
        <taxon>Dothideomycetidae</taxon>
        <taxon>Capnodiales</taxon>
        <taxon>Capnodiaceae</taxon>
        <taxon>Polychaeton</taxon>
    </lineage>
</organism>
<dbReference type="GO" id="GO:0046872">
    <property type="term" value="F:metal ion binding"/>
    <property type="evidence" value="ECO:0007669"/>
    <property type="project" value="InterPro"/>
</dbReference>
<dbReference type="AlphaFoldDB" id="A0A9P4ULQ6"/>
<dbReference type="PANTHER" id="PTHR43585">
    <property type="entry name" value="FUMIPYRROLE BIOSYNTHESIS PROTEIN C"/>
    <property type="match status" value="1"/>
</dbReference>
<evidence type="ECO:0000313" key="7">
    <source>
        <dbReference type="Proteomes" id="UP000799441"/>
    </source>
</evidence>